<feature type="compositionally biased region" description="Basic and acidic residues" evidence="2">
    <location>
        <begin position="363"/>
        <end position="390"/>
    </location>
</feature>
<keyword evidence="1" id="KW-0472">Membrane</keyword>
<feature type="compositionally biased region" description="Basic and acidic residues" evidence="2">
    <location>
        <begin position="1792"/>
        <end position="1802"/>
    </location>
</feature>
<keyword evidence="1 3" id="KW-0934">Plastid</keyword>
<comment type="function">
    <text evidence="1">Involved in protein precursor import into chloroplasts. May be part of an intermediate translocation complex acting as a protein-conducting channel at the inner envelope.</text>
</comment>
<organism evidence="3">
    <name type="scientific">Pinus squamata</name>
    <dbReference type="NCBI Taxonomy" id="196513"/>
    <lineage>
        <taxon>Eukaryota</taxon>
        <taxon>Viridiplantae</taxon>
        <taxon>Streptophyta</taxon>
        <taxon>Embryophyta</taxon>
        <taxon>Tracheophyta</taxon>
        <taxon>Spermatophyta</taxon>
        <taxon>Pinopsida</taxon>
        <taxon>Pinidae</taxon>
        <taxon>Conifers I</taxon>
        <taxon>Pinales</taxon>
        <taxon>Pinaceae</taxon>
        <taxon>Pinus</taxon>
        <taxon>Pinus subgen. Strobus</taxon>
    </lineage>
</organism>
<reference evidence="3" key="2">
    <citation type="journal article" date="2015" name="Mol. Phylogenet. Evol.">
        <title>Molecular phylogenetics and evolutionary history of sect. Quinquefoliae (Pinus): Implications for Northern Hemisphere biogeography.</title>
        <authorList>
            <person name="Hao Z.Z."/>
            <person name="Liu Y.Y."/>
            <person name="Nazaire M."/>
            <person name="Wei X.X."/>
            <person name="Wang X.Q."/>
        </authorList>
    </citation>
    <scope>NUCLEOTIDE SEQUENCE</scope>
    <source>
        <strain evidence="3">Qiaojia2</strain>
    </source>
</reference>
<keyword evidence="1" id="KW-0812">Transmembrane</keyword>
<dbReference type="PANTHER" id="PTHR33163">
    <property type="entry name" value="PROTEIN TIC 214-RELATED"/>
    <property type="match status" value="1"/>
</dbReference>
<comment type="subcellular location">
    <subcellularLocation>
        <location evidence="1">Plastid</location>
        <location evidence="1">Chloroplast inner membrane</location>
    </subcellularLocation>
</comment>
<dbReference type="EMBL" id="KP128667">
    <property type="protein sequence ID" value="AKA56113.1"/>
    <property type="molecule type" value="Genomic_DNA"/>
</dbReference>
<feature type="transmembrane region" description="Helical" evidence="1">
    <location>
        <begin position="125"/>
        <end position="143"/>
    </location>
</feature>
<dbReference type="GO" id="GO:0015031">
    <property type="term" value="P:protein transport"/>
    <property type="evidence" value="ECO:0007669"/>
    <property type="project" value="UniProtKB-KW"/>
</dbReference>
<evidence type="ECO:0000313" key="3">
    <source>
        <dbReference type="EMBL" id="AKA56113.1"/>
    </source>
</evidence>
<reference evidence="3" key="1">
    <citation type="submission" date="2014-11" db="EMBL/GenBank/DDBJ databases">
        <authorList>
            <person name="Hao Z.-Z."/>
            <person name="Liu Y.-Y."/>
            <person name="Nazaire M."/>
            <person name="Wei X.-X."/>
            <person name="Wang X.-Q."/>
        </authorList>
    </citation>
    <scope>NUCLEOTIDE SEQUENCE</scope>
    <source>
        <strain evidence="3">Qiaojia2</strain>
    </source>
</reference>
<feature type="compositionally biased region" description="Acidic residues" evidence="2">
    <location>
        <begin position="420"/>
        <end position="438"/>
    </location>
</feature>
<feature type="compositionally biased region" description="Basic and acidic residues" evidence="2">
    <location>
        <begin position="397"/>
        <end position="419"/>
    </location>
</feature>
<protein>
    <recommendedName>
        <fullName evidence="1">Protein TIC 214</fullName>
    </recommendedName>
    <alternativeName>
        <fullName evidence="1">Translocon at the inner envelope membrane of chloroplasts 214</fullName>
    </alternativeName>
</protein>
<feature type="region of interest" description="Disordered" evidence="2">
    <location>
        <begin position="272"/>
        <end position="318"/>
    </location>
</feature>
<feature type="transmembrane region" description="Helical" evidence="1">
    <location>
        <begin position="209"/>
        <end position="229"/>
    </location>
</feature>
<feature type="transmembrane region" description="Helical" evidence="1">
    <location>
        <begin position="12"/>
        <end position="32"/>
    </location>
</feature>
<feature type="compositionally biased region" description="Basic and acidic residues" evidence="2">
    <location>
        <begin position="1765"/>
        <end position="1778"/>
    </location>
</feature>
<feature type="transmembrane region" description="Helical" evidence="1">
    <location>
        <begin position="163"/>
        <end position="188"/>
    </location>
</feature>
<keyword evidence="1" id="KW-1001">Plastid inner membrane</keyword>
<evidence type="ECO:0000256" key="2">
    <source>
        <dbReference type="SAM" id="MobiDB-lite"/>
    </source>
</evidence>
<feature type="compositionally biased region" description="Basic and acidic residues" evidence="2">
    <location>
        <begin position="481"/>
        <end position="495"/>
    </location>
</feature>
<dbReference type="PANTHER" id="PTHR33163:SF40">
    <property type="entry name" value="PROTEIN TIC 214"/>
    <property type="match status" value="1"/>
</dbReference>
<feature type="transmembrane region" description="Helical" evidence="1">
    <location>
        <begin position="53"/>
        <end position="76"/>
    </location>
</feature>
<proteinExistence type="inferred from homology"/>
<feature type="compositionally biased region" description="Basic and acidic residues" evidence="2">
    <location>
        <begin position="439"/>
        <end position="461"/>
    </location>
</feature>
<sequence>MIRVLGLLWDPLSSWVEVSGPIILFGLYYGFIATLPFGPSKIYSMRSFFLGETLYGIIAISGSITGQLIVFLSMYYSPIYAALWKPHAITLLVIPYTFCRVFRSLEKPSSPESTHPMNSIKNPKILSLFMGGLILQLLNPILLANPVLTRLVNLFLFRYSDNISFMISSFCGWLGGHILFINLTKLVSLRLRLVSLRIERNSPISHTSLINYINQTFSVLLISYFSFYLGRSPLPFHRKKKYNKKKDRSAAMAENRRAVAMAKKDHSVAMAKKDRSVAEDEDHSVAMAKKGHSVAEDEDRSVAMAKKDRSVAEDEDRSEPLAMVMVQEARSVSFIAKKARSVSFIAKKARSVAEDKDPEDEDRSVAEDEHRSVAEDEHRSVAEDEDRSVAEDEDPEDEHRSVAEDEHRSVAEDEDRSVAEDEDPEDEDRSVAEDEDPEDEHRSVAEDEDRSVAEDEDRSVAEDEDPEDEDRSVAEDEDPEDEHRSVAEDEDRSVAEDEDPEDEDRSVPREQKKLKGLPISWFKQPCPIKLFDPYRIYQPIRYIGNSPFHRLRPVRTEVSQYFFGAYSSDGKKRISFTLLPSVLALGEKLGKYRDLLDTSCLSEDPYHRWNHTMKRRRDSLENEFSDRVKALSHGSPAENVIERRVKFSNSQGDSFTEMYDPLLNGALRGTIDQFESPKMLNDLIISIISNLSDLIEIPIKDCKEGFPNDQFGYGYHISEHWQELEHKSFRLPWEPLPTDTFRSLVPSTKSSKRGKVEPISKRLYPLAERIIPNQAKKIFEEYLSNIDSSNIDSSFGKLIYPKDLLEMQIQEIYTKDDDSLIHFLWLEIAFRVAYMDLAPEIASCNERIYTNSLVNIYNRIDDRNVAPTGTIKWELILSLFTTEQIFLFESLAQHEWTILRNCRGNVSTDDSTQTKDFIDLYGKILLNEPLQFREIQKHLPRWPSDLMTAERGGDGEDKGPIQISTSRIRTRKVKSKLTLDFGKERIVVKRYHAESDYRRSLIRGSMRAKRRKIMIWKRVQPNVHSLFFLRRMEIPTYPKDYYDTFDSGRVNQEQIQKEVREKIHRGKDLNPVLHNTTLAEQVCLAWPEVHYFRGIILVAQSNIRKKIILPSLIIAKNIGRILLFKAAEFDEDWEEMKEELHIRCGSDGTEFSKKGFPDKWYKYGMQIKLIFPFRLKPWHSQSEERLSLRWSYLTTLGFETDRPFGDPNPKLGIFSEFFQPIFKKFFEDRLKKVKKGLKRELILFKKVKRRLMGSTGIRRVPRVRYIDKSELNGRIQNKLLSETETTPMGSANDSSEVNDQFGYETQTINVKDPDDWTTTMKERIESIAIINSSPITGMSLMDSEIHTGSKGSFNILGSTLKKRLVQIRRIPGRFRNKSVQLIRKRFYSMKLMKLFLKRMDRYLLLSVIHFIGSNIKFWIRSAWIRSTGNIATIYGRIFIINNDISKRNRGKITNYYSINEKRKDFEIRPDRNMLSMSQAYVFHKIWQIGAIDRSYSKYFLKYRAQTSYPLIKNRIKELLDIQRILDHEKPQDLKENDWKQWLKCFDRYKLSPQIWSRINPQKWRNRVNKQCTCYEERLIPYEQKKDYIFATVIEPSLGLLRKMNKRYRYELLSYSYLNSTKDSDILNLTKDLDILNLTKDLDILNLTKDLDILNLTKDLDILNLTKDLDILNLTKDLDILNLTKDLDTLKIEKRRSGLDLKFWLFPELLGKENIYDNSKFIPEYSILSEAQERKKIEEKEREERIKVIEERIGIIRSDVQNKKVEEKQTGTGEVEEKQTGTGKVKQKQFGLKVEDKKTDGKKKTNRNGKTNQVLVQHKILKAIGEEEISDMTRMCRILLEFEDPTKFLRHQGEKINLNLMFLAIYEDLKSYEEYINARDSNANDSNANDINAKDSNANDSNANDINAKDSNANDINAKDSNANDINADVPKKKEDEIPKTIVSSEPYRLSSIVNDNLLIYKIVSMWLKSEKRKRAGLGDDKKILSSFNLEDILLPKRRREFRILNRFDLENDHVGFFNGKSIQNDEELMGRDQHLSVDTTQRIKRFLWPSYRLEDLLCMNRYWFNTNDGSRSAMLRIRMYPLTVN</sequence>
<comment type="similarity">
    <text evidence="1">Belongs to the TIC214 family.</text>
</comment>
<evidence type="ECO:0000256" key="1">
    <source>
        <dbReference type="RuleBase" id="RU364085"/>
    </source>
</evidence>
<keyword evidence="1" id="KW-0813">Transport</keyword>
<comment type="subunit">
    <text evidence="1">Part of the Tic complex.</text>
</comment>
<keyword evidence="1" id="KW-0653">Protein transport</keyword>
<dbReference type="Pfam" id="PF05758">
    <property type="entry name" value="Ycf1"/>
    <property type="match status" value="3"/>
</dbReference>
<feature type="region of interest" description="Disordered" evidence="2">
    <location>
        <begin position="1880"/>
        <end position="1927"/>
    </location>
</feature>
<feature type="region of interest" description="Disordered" evidence="2">
    <location>
        <begin position="345"/>
        <end position="510"/>
    </location>
</feature>
<keyword evidence="1 3" id="KW-0150">Chloroplast</keyword>
<feature type="region of interest" description="Disordered" evidence="2">
    <location>
        <begin position="1765"/>
        <end position="1809"/>
    </location>
</feature>
<gene>
    <name evidence="3" type="primary">ycf1</name>
    <name evidence="1" type="synonym">TIC214</name>
</gene>
<name>A0A0E3JQT6_9CONI</name>
<dbReference type="InterPro" id="IPR008896">
    <property type="entry name" value="TIC214"/>
</dbReference>
<geneLocation type="chloroplast" evidence="3"/>
<feature type="compositionally biased region" description="Acidic residues" evidence="2">
    <location>
        <begin position="462"/>
        <end position="480"/>
    </location>
</feature>
<keyword evidence="1" id="KW-1133">Transmembrane helix</keyword>
<dbReference type="GO" id="GO:0009706">
    <property type="term" value="C:chloroplast inner membrane"/>
    <property type="evidence" value="ECO:0007669"/>
    <property type="project" value="UniProtKB-SubCell"/>
</dbReference>
<accession>A0A0E3JQT6</accession>